<dbReference type="EMBL" id="DRBS01000269">
    <property type="protein sequence ID" value="HDD44644.1"/>
    <property type="molecule type" value="Genomic_DNA"/>
</dbReference>
<proteinExistence type="predicted"/>
<keyword evidence="1" id="KW-0489">Methyltransferase</keyword>
<gene>
    <name evidence="1" type="ORF">ENG63_07285</name>
</gene>
<dbReference type="PANTHER" id="PTHR43861">
    <property type="entry name" value="TRANS-ACONITATE 2-METHYLTRANSFERASE-RELATED"/>
    <property type="match status" value="1"/>
</dbReference>
<evidence type="ECO:0000313" key="1">
    <source>
        <dbReference type="EMBL" id="HDD44644.1"/>
    </source>
</evidence>
<keyword evidence="1" id="KW-0808">Transferase</keyword>
<sequence>MTSDLVDHLAKVHEYGKTDFRWLNLRKLVKKYVIGKSILDAGCGTGHMTLELLNDGYEVTAIDISQELVDFTKRIIKENNYRGEVHVLDLANAKVLGENKFDTIVCLDVLEHIRDDELAIKNLYYILKKNGHLIVSVPALRFLYGIRDKKIGHFRRYSKKELIKKLKNSGFQIVEIRYWNFLGVLPFLFSEKVLHSEVYEEIRYSKESFFSKFLNFLLDKWFFYIENNIRFPIGLSLIVICKK</sequence>
<reference evidence="1" key="1">
    <citation type="journal article" date="2020" name="mSystems">
        <title>Genome- and Community-Level Interaction Insights into Carbon Utilization and Element Cycling Functions of Hydrothermarchaeota in Hydrothermal Sediment.</title>
        <authorList>
            <person name="Zhou Z."/>
            <person name="Liu Y."/>
            <person name="Xu W."/>
            <person name="Pan J."/>
            <person name="Luo Z.H."/>
            <person name="Li M."/>
        </authorList>
    </citation>
    <scope>NUCLEOTIDE SEQUENCE [LARGE SCALE GENOMIC DNA]</scope>
    <source>
        <strain evidence="1">HyVt-233</strain>
    </source>
</reference>
<dbReference type="InterPro" id="IPR029063">
    <property type="entry name" value="SAM-dependent_MTases_sf"/>
</dbReference>
<dbReference type="AlphaFoldDB" id="A0A7C0U315"/>
<name>A0A7C0U315_DESA2</name>
<dbReference type="Gene3D" id="3.40.50.150">
    <property type="entry name" value="Vaccinia Virus protein VP39"/>
    <property type="match status" value="1"/>
</dbReference>
<comment type="caution">
    <text evidence="1">The sequence shown here is derived from an EMBL/GenBank/DDBJ whole genome shotgun (WGS) entry which is preliminary data.</text>
</comment>
<organism evidence="1">
    <name type="scientific">Desulfofervidus auxilii</name>
    <dbReference type="NCBI Taxonomy" id="1621989"/>
    <lineage>
        <taxon>Bacteria</taxon>
        <taxon>Pseudomonadati</taxon>
        <taxon>Thermodesulfobacteriota</taxon>
        <taxon>Candidatus Desulfofervidia</taxon>
        <taxon>Candidatus Desulfofervidales</taxon>
        <taxon>Candidatus Desulfofervidaceae</taxon>
        <taxon>Candidatus Desulfofervidus</taxon>
    </lineage>
</organism>
<accession>A0A7C0U315</accession>
<dbReference type="Pfam" id="PF13489">
    <property type="entry name" value="Methyltransf_23"/>
    <property type="match status" value="1"/>
</dbReference>
<dbReference type="CDD" id="cd02440">
    <property type="entry name" value="AdoMet_MTases"/>
    <property type="match status" value="1"/>
</dbReference>
<dbReference type="GO" id="GO:0032259">
    <property type="term" value="P:methylation"/>
    <property type="evidence" value="ECO:0007669"/>
    <property type="project" value="UniProtKB-KW"/>
</dbReference>
<dbReference type="PANTHER" id="PTHR43861:SF6">
    <property type="entry name" value="METHYLTRANSFERASE TYPE 11"/>
    <property type="match status" value="1"/>
</dbReference>
<dbReference type="SUPFAM" id="SSF53335">
    <property type="entry name" value="S-adenosyl-L-methionine-dependent methyltransferases"/>
    <property type="match status" value="1"/>
</dbReference>
<dbReference type="GO" id="GO:0008168">
    <property type="term" value="F:methyltransferase activity"/>
    <property type="evidence" value="ECO:0007669"/>
    <property type="project" value="UniProtKB-KW"/>
</dbReference>
<protein>
    <submittedName>
        <fullName evidence="1">Methyltransferase domain-containing protein</fullName>
    </submittedName>
</protein>
<dbReference type="Proteomes" id="UP000886289">
    <property type="component" value="Unassembled WGS sequence"/>
</dbReference>